<reference evidence="2 3" key="1">
    <citation type="submission" date="2018-08" db="EMBL/GenBank/DDBJ databases">
        <title>Draft genome sequence of Psychrilyobacter sp. strain SD5 isolated from Black Sea water.</title>
        <authorList>
            <person name="Yadav S."/>
            <person name="Villanueva L."/>
            <person name="Damste J.S.S."/>
        </authorList>
    </citation>
    <scope>NUCLEOTIDE SEQUENCE [LARGE SCALE GENOMIC DNA]</scope>
    <source>
        <strain evidence="2 3">SD5</strain>
    </source>
</reference>
<evidence type="ECO:0000313" key="2">
    <source>
        <dbReference type="EMBL" id="REI42230.1"/>
    </source>
</evidence>
<dbReference type="InterPro" id="IPR011646">
    <property type="entry name" value="KAP_P-loop"/>
</dbReference>
<comment type="caution">
    <text evidence="2">The sequence shown here is derived from an EMBL/GenBank/DDBJ whole genome shotgun (WGS) entry which is preliminary data.</text>
</comment>
<dbReference type="Proteomes" id="UP000263486">
    <property type="component" value="Unassembled WGS sequence"/>
</dbReference>
<evidence type="ECO:0000259" key="1">
    <source>
        <dbReference type="Pfam" id="PF07693"/>
    </source>
</evidence>
<name>A0ABX9KIX2_9FUSO</name>
<feature type="domain" description="KAP NTPase" evidence="1">
    <location>
        <begin position="4"/>
        <end position="57"/>
    </location>
</feature>
<keyword evidence="3" id="KW-1185">Reference proteome</keyword>
<organism evidence="2 3">
    <name type="scientific">Psychrilyobacter piezotolerans</name>
    <dbReference type="NCBI Taxonomy" id="2293438"/>
    <lineage>
        <taxon>Bacteria</taxon>
        <taxon>Fusobacteriati</taxon>
        <taxon>Fusobacteriota</taxon>
        <taxon>Fusobacteriia</taxon>
        <taxon>Fusobacteriales</taxon>
        <taxon>Fusobacteriaceae</taxon>
        <taxon>Psychrilyobacter</taxon>
    </lineage>
</organism>
<sequence>MINDFKRTLSEEAIIGNIFKPKVILVDELDRCRLDFAITVLETIKHMFDINNIIFIF</sequence>
<accession>A0ABX9KIX2</accession>
<dbReference type="Pfam" id="PF07693">
    <property type="entry name" value="KAP_NTPase"/>
    <property type="match status" value="1"/>
</dbReference>
<protein>
    <recommendedName>
        <fullName evidence="1">KAP NTPase domain-containing protein</fullName>
    </recommendedName>
</protein>
<proteinExistence type="predicted"/>
<dbReference type="RefSeq" id="WP_114641608.1">
    <property type="nucleotide sequence ID" value="NZ_JAACIO010000005.1"/>
</dbReference>
<evidence type="ECO:0000313" key="3">
    <source>
        <dbReference type="Proteomes" id="UP000263486"/>
    </source>
</evidence>
<gene>
    <name evidence="2" type="ORF">DYH56_04205</name>
</gene>
<dbReference type="EMBL" id="QUAJ01000005">
    <property type="protein sequence ID" value="REI42230.1"/>
    <property type="molecule type" value="Genomic_DNA"/>
</dbReference>